<dbReference type="Proteomes" id="UP001164020">
    <property type="component" value="Chromosome"/>
</dbReference>
<feature type="domain" description="Pyrroloquinoline quinone-dependent pyranose dehydrogenase beta-propeller" evidence="3">
    <location>
        <begin position="79"/>
        <end position="417"/>
    </location>
</feature>
<feature type="region of interest" description="Disordered" evidence="1">
    <location>
        <begin position="22"/>
        <end position="45"/>
    </location>
</feature>
<accession>A0ABY7BXK9</accession>
<sequence>MLRTPILALLLAGAAVLPAAAQDSSDMRSKIPNLEGAEPSNVPENLKDPKAADIAITGHVLEPAAVEPTAERLQQLTKPEGFSVDVFAEDLGHPRMIAVSDTGDLYVTDREAGTVTMLKDEDGDGRADGREIVATKEMMHGIAFDGDTVFLMTVNDVFRAPVKEDGTFGELERIATDFPEGGQHPNRTLTVGPDDMLYVSVGSTCNACGETNDENATMVRMAKDGSERAIFASGLRNTIGFAFQPNTDRLYGFDHGIDWLGDDEQPEEFNRIEEGKRYGWPYVYADSKLNPQDEPPEGQGTNAEWAEKSTEPVLMYTPHAAPMQMAFYQGQAFPDEFQGDAFAAMRGSWNRKPPSGYEVVRVRFESGEPIAIEPFVSGFLIDRQGKWEQMGRLAGLAAGPDGALYVSDDVNGVIYRIGYATESAPVEGVPAPTASPAPEDAPSAAEAPVPEPAPAQ</sequence>
<dbReference type="Pfam" id="PF22807">
    <property type="entry name" value="TrAA12"/>
    <property type="match status" value="1"/>
</dbReference>
<feature type="signal peptide" evidence="2">
    <location>
        <begin position="1"/>
        <end position="21"/>
    </location>
</feature>
<dbReference type="Gene3D" id="2.120.10.30">
    <property type="entry name" value="TolB, C-terminal domain"/>
    <property type="match status" value="1"/>
</dbReference>
<reference evidence="4" key="1">
    <citation type="submission" date="2022-12" db="EMBL/GenBank/DDBJ databases">
        <title>Jiella pelagia sp. nov., isolated from phosphonate enriched culture of Northwest Pacific surface seawater.</title>
        <authorList>
            <person name="Shin D.Y."/>
            <person name="Hwang C.Y."/>
        </authorList>
    </citation>
    <scope>NUCLEOTIDE SEQUENCE</scope>
    <source>
        <strain evidence="4">HL-NP1</strain>
    </source>
</reference>
<feature type="region of interest" description="Disordered" evidence="1">
    <location>
        <begin position="426"/>
        <end position="456"/>
    </location>
</feature>
<evidence type="ECO:0000313" key="4">
    <source>
        <dbReference type="EMBL" id="WAP68187.1"/>
    </source>
</evidence>
<organism evidence="4 5">
    <name type="scientific">Jiella pelagia</name>
    <dbReference type="NCBI Taxonomy" id="2986949"/>
    <lineage>
        <taxon>Bacteria</taxon>
        <taxon>Pseudomonadati</taxon>
        <taxon>Pseudomonadota</taxon>
        <taxon>Alphaproteobacteria</taxon>
        <taxon>Hyphomicrobiales</taxon>
        <taxon>Aurantimonadaceae</taxon>
        <taxon>Jiella</taxon>
    </lineage>
</organism>
<proteinExistence type="predicted"/>
<evidence type="ECO:0000259" key="3">
    <source>
        <dbReference type="Pfam" id="PF22807"/>
    </source>
</evidence>
<dbReference type="InterPro" id="IPR054539">
    <property type="entry name" value="Beta-prop_PDH"/>
</dbReference>
<keyword evidence="2" id="KW-0732">Signal</keyword>
<feature type="chain" id="PRO_5046958877" evidence="2">
    <location>
        <begin position="22"/>
        <end position="456"/>
    </location>
</feature>
<evidence type="ECO:0000256" key="2">
    <source>
        <dbReference type="SAM" id="SignalP"/>
    </source>
</evidence>
<dbReference type="InterPro" id="IPR011042">
    <property type="entry name" value="6-blade_b-propeller_TolB-like"/>
</dbReference>
<gene>
    <name evidence="4" type="ORF">OH818_22890</name>
</gene>
<keyword evidence="5" id="KW-1185">Reference proteome</keyword>
<feature type="compositionally biased region" description="Low complexity" evidence="1">
    <location>
        <begin position="430"/>
        <end position="448"/>
    </location>
</feature>
<dbReference type="EMBL" id="CP114029">
    <property type="protein sequence ID" value="WAP68187.1"/>
    <property type="molecule type" value="Genomic_DNA"/>
</dbReference>
<name>A0ABY7BXK9_9HYPH</name>
<protein>
    <submittedName>
        <fullName evidence="4">PQQ-dependent sugar dehydrogenase</fullName>
    </submittedName>
</protein>
<dbReference type="SUPFAM" id="SSF50952">
    <property type="entry name" value="Soluble quinoprotein glucose dehydrogenase"/>
    <property type="match status" value="1"/>
</dbReference>
<evidence type="ECO:0000313" key="5">
    <source>
        <dbReference type="Proteomes" id="UP001164020"/>
    </source>
</evidence>
<dbReference type="InterPro" id="IPR011041">
    <property type="entry name" value="Quinoprot_gluc/sorb_DH_b-prop"/>
</dbReference>
<dbReference type="RefSeq" id="WP_268880660.1">
    <property type="nucleotide sequence ID" value="NZ_CP114029.1"/>
</dbReference>
<dbReference type="PANTHER" id="PTHR19328">
    <property type="entry name" value="HEDGEHOG-INTERACTING PROTEIN"/>
    <property type="match status" value="1"/>
</dbReference>
<evidence type="ECO:0000256" key="1">
    <source>
        <dbReference type="SAM" id="MobiDB-lite"/>
    </source>
</evidence>
<dbReference type="PANTHER" id="PTHR19328:SF53">
    <property type="entry name" value="MEMBRANE PROTEIN"/>
    <property type="match status" value="1"/>
</dbReference>